<dbReference type="InterPro" id="IPR006439">
    <property type="entry name" value="HAD-SF_hydro_IA"/>
</dbReference>
<accession>A0A5B2VHI7</accession>
<dbReference type="Pfam" id="PF00702">
    <property type="entry name" value="Hydrolase"/>
    <property type="match status" value="1"/>
</dbReference>
<dbReference type="RefSeq" id="WP_149839597.1">
    <property type="nucleotide sequence ID" value="NZ_VUOC01000004.1"/>
</dbReference>
<dbReference type="AlphaFoldDB" id="A0A5B2VHI7"/>
<evidence type="ECO:0000313" key="5">
    <source>
        <dbReference type="Proteomes" id="UP000324611"/>
    </source>
</evidence>
<proteinExistence type="predicted"/>
<dbReference type="SUPFAM" id="SSF56784">
    <property type="entry name" value="HAD-like"/>
    <property type="match status" value="1"/>
</dbReference>
<evidence type="ECO:0000256" key="2">
    <source>
        <dbReference type="ARBA" id="ARBA00022801"/>
    </source>
</evidence>
<dbReference type="InterPro" id="IPR023214">
    <property type="entry name" value="HAD_sf"/>
</dbReference>
<keyword evidence="3" id="KW-0460">Magnesium</keyword>
<comment type="caution">
    <text evidence="4">The sequence shown here is derived from an EMBL/GenBank/DDBJ whole genome shotgun (WGS) entry which is preliminary data.</text>
</comment>
<protein>
    <submittedName>
        <fullName evidence="4">HAD family hydrolase</fullName>
    </submittedName>
</protein>
<reference evidence="4 5" key="1">
    <citation type="submission" date="2019-09" db="EMBL/GenBank/DDBJ databases">
        <title>Chitinophaga ginsengihumi sp. nov., isolated from soil of ginseng rhizosphere.</title>
        <authorList>
            <person name="Lee J."/>
        </authorList>
    </citation>
    <scope>NUCLEOTIDE SEQUENCE [LARGE SCALE GENOMIC DNA]</scope>
    <source>
        <strain evidence="4 5">BN140078</strain>
    </source>
</reference>
<keyword evidence="5" id="KW-1185">Reference proteome</keyword>
<dbReference type="EMBL" id="VUOC01000004">
    <property type="protein sequence ID" value="KAA2238415.1"/>
    <property type="molecule type" value="Genomic_DNA"/>
</dbReference>
<evidence type="ECO:0000313" key="4">
    <source>
        <dbReference type="EMBL" id="KAA2238415.1"/>
    </source>
</evidence>
<dbReference type="Gene3D" id="3.40.50.1000">
    <property type="entry name" value="HAD superfamily/HAD-like"/>
    <property type="match status" value="1"/>
</dbReference>
<dbReference type="InterPro" id="IPR051400">
    <property type="entry name" value="HAD-like_hydrolase"/>
</dbReference>
<name>A0A5B2VHI7_9BACT</name>
<dbReference type="InterPro" id="IPR036412">
    <property type="entry name" value="HAD-like_sf"/>
</dbReference>
<dbReference type="PANTHER" id="PTHR46470">
    <property type="entry name" value="N-ACYLNEURAMINATE-9-PHOSPHATASE"/>
    <property type="match status" value="1"/>
</dbReference>
<evidence type="ECO:0000256" key="3">
    <source>
        <dbReference type="ARBA" id="ARBA00022842"/>
    </source>
</evidence>
<evidence type="ECO:0000256" key="1">
    <source>
        <dbReference type="ARBA" id="ARBA00001946"/>
    </source>
</evidence>
<dbReference type="SFLD" id="SFLDG01129">
    <property type="entry name" value="C1.5:_HAD__Beta-PGM__Phosphata"/>
    <property type="match status" value="1"/>
</dbReference>
<keyword evidence="2 4" id="KW-0378">Hydrolase</keyword>
<gene>
    <name evidence="4" type="ORF">F0L74_19485</name>
</gene>
<sequence>MLSAAIDTLIFDLDNTLADRNKAMRKTMEHWLQLHAGHPCPLALIMEQDAEGYTDRTLFCSWLLDTFGTQTTGIDDPAALLLYIQQTMLKYLAPDPGVLQLMEKLRQRFRLVLASNGSSQVQRAKLQQCGLIGYFDEEHIFISGEMGLAKPATGFYTTILERLAIHPQQAMMTGDDLTNDIRPAQQCGLFSCWVSQGRSTGQAVTPDLTIHHITALDQWLKC</sequence>
<reference evidence="4 5" key="2">
    <citation type="submission" date="2019-09" db="EMBL/GenBank/DDBJ databases">
        <authorList>
            <person name="Jin C."/>
        </authorList>
    </citation>
    <scope>NUCLEOTIDE SEQUENCE [LARGE SCALE GENOMIC DNA]</scope>
    <source>
        <strain evidence="4 5">BN140078</strain>
    </source>
</reference>
<dbReference type="GO" id="GO:0016787">
    <property type="term" value="F:hydrolase activity"/>
    <property type="evidence" value="ECO:0007669"/>
    <property type="project" value="UniProtKB-KW"/>
</dbReference>
<dbReference type="Proteomes" id="UP000324611">
    <property type="component" value="Unassembled WGS sequence"/>
</dbReference>
<comment type="cofactor">
    <cofactor evidence="1">
        <name>Mg(2+)</name>
        <dbReference type="ChEBI" id="CHEBI:18420"/>
    </cofactor>
</comment>
<dbReference type="GO" id="GO:0044281">
    <property type="term" value="P:small molecule metabolic process"/>
    <property type="evidence" value="ECO:0007669"/>
    <property type="project" value="UniProtKB-ARBA"/>
</dbReference>
<dbReference type="NCBIfam" id="TIGR01549">
    <property type="entry name" value="HAD-SF-IA-v1"/>
    <property type="match status" value="1"/>
</dbReference>
<dbReference type="Gene3D" id="1.20.120.710">
    <property type="entry name" value="Haloacid dehalogenase hydrolase-like domain"/>
    <property type="match status" value="1"/>
</dbReference>
<dbReference type="SFLD" id="SFLDS00003">
    <property type="entry name" value="Haloacid_Dehalogenase"/>
    <property type="match status" value="1"/>
</dbReference>
<organism evidence="4 5">
    <name type="scientific">Chitinophaga agrisoli</name>
    <dbReference type="NCBI Taxonomy" id="2607653"/>
    <lineage>
        <taxon>Bacteria</taxon>
        <taxon>Pseudomonadati</taxon>
        <taxon>Bacteroidota</taxon>
        <taxon>Chitinophagia</taxon>
        <taxon>Chitinophagales</taxon>
        <taxon>Chitinophagaceae</taxon>
        <taxon>Chitinophaga</taxon>
    </lineage>
</organism>